<evidence type="ECO:0000259" key="7">
    <source>
        <dbReference type="Pfam" id="PF02770"/>
    </source>
</evidence>
<dbReference type="Proteomes" id="UP001596500">
    <property type="component" value="Unassembled WGS sequence"/>
</dbReference>
<dbReference type="InterPro" id="IPR009100">
    <property type="entry name" value="AcylCoA_DH/oxidase_NM_dom_sf"/>
</dbReference>
<dbReference type="InterPro" id="IPR013786">
    <property type="entry name" value="AcylCoA_DH/ox_N"/>
</dbReference>
<comment type="caution">
    <text evidence="10">The sequence shown here is derived from an EMBL/GenBank/DDBJ whole genome shotgun (WGS) entry which is preliminary data.</text>
</comment>
<keyword evidence="5" id="KW-0560">Oxidoreductase</keyword>
<dbReference type="RefSeq" id="WP_379865897.1">
    <property type="nucleotide sequence ID" value="NZ_JBHTBW010000046.1"/>
</dbReference>
<dbReference type="Pfam" id="PF00441">
    <property type="entry name" value="Acyl-CoA_dh_1"/>
    <property type="match status" value="1"/>
</dbReference>
<feature type="domain" description="Acyl-CoA dehydrogenase-like C-terminal" evidence="9">
    <location>
        <begin position="453"/>
        <end position="535"/>
    </location>
</feature>
<evidence type="ECO:0000256" key="5">
    <source>
        <dbReference type="RuleBase" id="RU362125"/>
    </source>
</evidence>
<comment type="similarity">
    <text evidence="2 5">Belongs to the acyl-CoA dehydrogenase family.</text>
</comment>
<dbReference type="Pfam" id="PF02771">
    <property type="entry name" value="Acyl-CoA_dh_N"/>
    <property type="match status" value="1"/>
</dbReference>
<evidence type="ECO:0000256" key="3">
    <source>
        <dbReference type="ARBA" id="ARBA00022630"/>
    </source>
</evidence>
<dbReference type="Pfam" id="PF02770">
    <property type="entry name" value="Acyl-CoA_dh_M"/>
    <property type="match status" value="1"/>
</dbReference>
<dbReference type="Gene3D" id="1.20.140.10">
    <property type="entry name" value="Butyryl-CoA Dehydrogenase, subunit A, domain 3"/>
    <property type="match status" value="2"/>
</dbReference>
<dbReference type="InterPro" id="IPR049426">
    <property type="entry name" value="Acyl-CoA-dh-like_C"/>
</dbReference>
<dbReference type="PANTHER" id="PTHR43884:SF12">
    <property type="entry name" value="ISOVALERYL-COA DEHYDROGENASE, MITOCHONDRIAL-RELATED"/>
    <property type="match status" value="1"/>
</dbReference>
<dbReference type="InterPro" id="IPR037069">
    <property type="entry name" value="AcylCoA_DH/ox_N_sf"/>
</dbReference>
<evidence type="ECO:0000256" key="2">
    <source>
        <dbReference type="ARBA" id="ARBA00009347"/>
    </source>
</evidence>
<evidence type="ECO:0000259" key="6">
    <source>
        <dbReference type="Pfam" id="PF00441"/>
    </source>
</evidence>
<sequence>MEQGKVAGGSFLVEPASPDALFTPEALSEEHRMIARTAKGFVENEVVPRMEEIEQQKEGLMVQLLRKAGELGLLAHSIPVSYGGLGLDKITKGVVGEALGRSGSYGVAHSNHTCIATLPITYFGTEQQKATYLPKLASGEYLGAYCLTEPTSGSDALGIKTTAVLTEDGSHYLLNGTKQWITNAGFAQTFIVYAKVNGSQFTAFIVEKDFPGLSLGPEEKKMGIHGSSTRSVYLEDCRVPVENVLGEVGKGHLIAFTVLNLGRFNLGFACTGSAKLALELALSYTKERRQFNRSLASFAATQEKIAVMASRVFAAESLHYRTAGLLENVLADVDKETDPANVVAALSEYAIECAACKVFGSETLDQVVDEVLQLHGGYGFMRDYRIEQMYRDSRINRIFEGTNEINRLLIPDFLFKKSGKGQLALEVAIEQAQAEWKSGGTLSEGQGITSIIRRWFLVMCGLAREAYGSGLNSRQEVLMKLADLGIILYAVESAELRADKLGWMGRSAELARTFAEEALVQSEGIVRRLIGLLANDRQVESDMLTMLQKDAGQYHLAGMAEQRKKLAEELTQLGEYAVN</sequence>
<evidence type="ECO:0000259" key="9">
    <source>
        <dbReference type="Pfam" id="PF21263"/>
    </source>
</evidence>
<evidence type="ECO:0000259" key="8">
    <source>
        <dbReference type="Pfam" id="PF02771"/>
    </source>
</evidence>
<dbReference type="InterPro" id="IPR006089">
    <property type="entry name" value="Acyl-CoA_DH_CS"/>
</dbReference>
<name>A0ABW2RME6_9BACL</name>
<dbReference type="Pfam" id="PF21263">
    <property type="entry name" value="Acyl-CoA-dh_C"/>
    <property type="match status" value="1"/>
</dbReference>
<keyword evidence="3 5" id="KW-0285">Flavoprotein</keyword>
<dbReference type="InterPro" id="IPR006091">
    <property type="entry name" value="Acyl-CoA_Oxase/DH_mid-dom"/>
</dbReference>
<dbReference type="InterPro" id="IPR046373">
    <property type="entry name" value="Acyl-CoA_Oxase/DH_mid-dom_sf"/>
</dbReference>
<dbReference type="InterPro" id="IPR036250">
    <property type="entry name" value="AcylCo_DH-like_C"/>
</dbReference>
<keyword evidence="4 5" id="KW-0274">FAD</keyword>
<evidence type="ECO:0000313" key="10">
    <source>
        <dbReference type="EMBL" id="MFC7442189.1"/>
    </source>
</evidence>
<feature type="domain" description="Acyl-CoA dehydrogenase/oxidase C-terminal" evidence="6">
    <location>
        <begin position="249"/>
        <end position="411"/>
    </location>
</feature>
<dbReference type="Gene3D" id="1.10.540.10">
    <property type="entry name" value="Acyl-CoA dehydrogenase/oxidase, N-terminal domain"/>
    <property type="match status" value="1"/>
</dbReference>
<keyword evidence="11" id="KW-1185">Reference proteome</keyword>
<dbReference type="SUPFAM" id="SSF56645">
    <property type="entry name" value="Acyl-CoA dehydrogenase NM domain-like"/>
    <property type="match status" value="1"/>
</dbReference>
<proteinExistence type="inferred from homology"/>
<evidence type="ECO:0000256" key="1">
    <source>
        <dbReference type="ARBA" id="ARBA00001974"/>
    </source>
</evidence>
<dbReference type="Gene3D" id="2.40.110.10">
    <property type="entry name" value="Butyryl-CoA Dehydrogenase, subunit A, domain 2"/>
    <property type="match status" value="1"/>
</dbReference>
<comment type="cofactor">
    <cofactor evidence="1 5">
        <name>FAD</name>
        <dbReference type="ChEBI" id="CHEBI:57692"/>
    </cofactor>
</comment>
<dbReference type="PROSITE" id="PS00072">
    <property type="entry name" value="ACYL_COA_DH_1"/>
    <property type="match status" value="1"/>
</dbReference>
<organism evidence="10 11">
    <name type="scientific">Laceyella putida</name>
    <dbReference type="NCBI Taxonomy" id="110101"/>
    <lineage>
        <taxon>Bacteria</taxon>
        <taxon>Bacillati</taxon>
        <taxon>Bacillota</taxon>
        <taxon>Bacilli</taxon>
        <taxon>Bacillales</taxon>
        <taxon>Thermoactinomycetaceae</taxon>
        <taxon>Laceyella</taxon>
    </lineage>
</organism>
<evidence type="ECO:0000256" key="4">
    <source>
        <dbReference type="ARBA" id="ARBA00022827"/>
    </source>
</evidence>
<feature type="domain" description="Acyl-CoA oxidase/dehydrogenase middle" evidence="7">
    <location>
        <begin position="144"/>
        <end position="237"/>
    </location>
</feature>
<feature type="domain" description="Acyl-CoA dehydrogenase/oxidase N-terminal" evidence="8">
    <location>
        <begin position="28"/>
        <end position="140"/>
    </location>
</feature>
<evidence type="ECO:0000313" key="11">
    <source>
        <dbReference type="Proteomes" id="UP001596500"/>
    </source>
</evidence>
<dbReference type="SUPFAM" id="SSF47203">
    <property type="entry name" value="Acyl-CoA dehydrogenase C-terminal domain-like"/>
    <property type="match status" value="1"/>
</dbReference>
<protein>
    <submittedName>
        <fullName evidence="10">Acyl-CoA dehydrogenase family protein</fullName>
    </submittedName>
</protein>
<reference evidence="11" key="1">
    <citation type="journal article" date="2019" name="Int. J. Syst. Evol. Microbiol.">
        <title>The Global Catalogue of Microorganisms (GCM) 10K type strain sequencing project: providing services to taxonomists for standard genome sequencing and annotation.</title>
        <authorList>
            <consortium name="The Broad Institute Genomics Platform"/>
            <consortium name="The Broad Institute Genome Sequencing Center for Infectious Disease"/>
            <person name="Wu L."/>
            <person name="Ma J."/>
        </authorList>
    </citation>
    <scope>NUCLEOTIDE SEQUENCE [LARGE SCALE GENOMIC DNA]</scope>
    <source>
        <strain evidence="11">CGMCC 1.12942</strain>
    </source>
</reference>
<accession>A0ABW2RME6</accession>
<dbReference type="InterPro" id="IPR009075">
    <property type="entry name" value="AcylCo_DH/oxidase_C"/>
</dbReference>
<dbReference type="EMBL" id="JBHTBW010000046">
    <property type="protein sequence ID" value="MFC7442189.1"/>
    <property type="molecule type" value="Genomic_DNA"/>
</dbReference>
<dbReference type="PANTHER" id="PTHR43884">
    <property type="entry name" value="ACYL-COA DEHYDROGENASE"/>
    <property type="match status" value="1"/>
</dbReference>
<gene>
    <name evidence="10" type="ORF">ACFQNG_13935</name>
</gene>